<evidence type="ECO:0008006" key="3">
    <source>
        <dbReference type="Google" id="ProtNLM"/>
    </source>
</evidence>
<sequence length="408" mass="44496">MARPLFVAAVRQHVGKTTVSLALMNGLRKRFGKVGFIKPVGQQHVNVEHNGEMVRVDKDVQLMKEYFGLDDLDYPDMSPVLIPRNYTKRFIDGEITAETQATAIRESYARVAAASDAVLFEGTGHVGVGSIVDMSNSQVAALVGADVVLVANGGLGAAFDDLELNRALLERHGVRIKGVVINKVLPEKEAMMRDYFGRLLEGRWGVPLLGVVPNLPLLAKPTLGDIEGVLGAELLGGRHCRPYHYSSESISLVTSGVRRFLNRAREKQTGNGRGATRGSRTRPLFITHCTRDDIVLAFLAFHQKNQDARASSWDDPTATEKWSGALILCRGGCTDANPQSEDQTTLPYLMQLVAAYNAPVMVTDLGAIAAADAIHAHTAKFHIGDTKRVAAAIEWYEPRIDFDKLLAS</sequence>
<protein>
    <recommendedName>
        <fullName evidence="3">DRTGG domain-containing protein</fullName>
    </recommendedName>
</protein>
<dbReference type="InterPro" id="IPR027417">
    <property type="entry name" value="P-loop_NTPase"/>
</dbReference>
<dbReference type="Gene3D" id="3.40.50.300">
    <property type="entry name" value="P-loop containing nucleotide triphosphate hydrolases"/>
    <property type="match status" value="1"/>
</dbReference>
<dbReference type="Pfam" id="PF13500">
    <property type="entry name" value="AAA_26"/>
    <property type="match status" value="1"/>
</dbReference>
<reference evidence="2" key="1">
    <citation type="submission" date="2021-01" db="EMBL/GenBank/DDBJ databases">
        <authorList>
            <person name="Corre E."/>
            <person name="Pelletier E."/>
            <person name="Niang G."/>
            <person name="Scheremetjew M."/>
            <person name="Finn R."/>
            <person name="Kale V."/>
            <person name="Holt S."/>
            <person name="Cochrane G."/>
            <person name="Meng A."/>
            <person name="Brown T."/>
            <person name="Cohen L."/>
        </authorList>
    </citation>
    <scope>NUCLEOTIDE SEQUENCE</scope>
    <source>
        <strain evidence="2">CCMP1374</strain>
    </source>
</reference>
<proteinExistence type="predicted"/>
<organism evidence="2">
    <name type="scientific">Phaeocystis antarctica</name>
    <dbReference type="NCBI Taxonomy" id="33657"/>
    <lineage>
        <taxon>Eukaryota</taxon>
        <taxon>Haptista</taxon>
        <taxon>Haptophyta</taxon>
        <taxon>Prymnesiophyceae</taxon>
        <taxon>Phaeocystales</taxon>
        <taxon>Phaeocystaceae</taxon>
        <taxon>Phaeocystis</taxon>
    </lineage>
</organism>
<dbReference type="CDD" id="cd03109">
    <property type="entry name" value="DTBS"/>
    <property type="match status" value="1"/>
</dbReference>
<keyword evidence="1" id="KW-0315">Glutamine amidotransferase</keyword>
<accession>A0A7S0I669</accession>
<dbReference type="PANTHER" id="PTHR21343:SF8">
    <property type="entry name" value="DRTGG DOMAIN-CONTAINING PROTEIN"/>
    <property type="match status" value="1"/>
</dbReference>
<dbReference type="EMBL" id="HBEP01038389">
    <property type="protein sequence ID" value="CAD8512121.1"/>
    <property type="molecule type" value="Transcribed_RNA"/>
</dbReference>
<evidence type="ECO:0000313" key="2">
    <source>
        <dbReference type="EMBL" id="CAD8512121.1"/>
    </source>
</evidence>
<gene>
    <name evidence="2" type="ORF">PANT1444_LOCUS21778</name>
</gene>
<evidence type="ECO:0000256" key="1">
    <source>
        <dbReference type="ARBA" id="ARBA00022962"/>
    </source>
</evidence>
<dbReference type="SUPFAM" id="SSF52540">
    <property type="entry name" value="P-loop containing nucleoside triphosphate hydrolases"/>
    <property type="match status" value="1"/>
</dbReference>
<dbReference type="InterPro" id="IPR028979">
    <property type="entry name" value="Ser_kin/Pase_Hpr-like_N_sf"/>
</dbReference>
<dbReference type="AlphaFoldDB" id="A0A7S0I669"/>
<name>A0A7S0I669_9EUKA</name>
<dbReference type="PANTHER" id="PTHR21343">
    <property type="entry name" value="DETHIOBIOTIN SYNTHETASE"/>
    <property type="match status" value="1"/>
</dbReference>
<dbReference type="Gene3D" id="3.40.1390.20">
    <property type="entry name" value="HprK N-terminal domain-like"/>
    <property type="match status" value="1"/>
</dbReference>